<dbReference type="Proteomes" id="UP000094256">
    <property type="component" value="Chromosome"/>
</dbReference>
<evidence type="ECO:0000256" key="2">
    <source>
        <dbReference type="ARBA" id="ARBA00022475"/>
    </source>
</evidence>
<proteinExistence type="predicted"/>
<evidence type="ECO:0000256" key="1">
    <source>
        <dbReference type="ARBA" id="ARBA00004651"/>
    </source>
</evidence>
<feature type="domain" description="ABC3 transporter permease C-terminal" evidence="7">
    <location>
        <begin position="175"/>
        <end position="292"/>
    </location>
</feature>
<evidence type="ECO:0000256" key="5">
    <source>
        <dbReference type="ARBA" id="ARBA00023136"/>
    </source>
</evidence>
<evidence type="ECO:0000313" key="9">
    <source>
        <dbReference type="Proteomes" id="UP000094256"/>
    </source>
</evidence>
<name>A0A1B3Z7Y1_9SPHN</name>
<evidence type="ECO:0000256" key="3">
    <source>
        <dbReference type="ARBA" id="ARBA00022692"/>
    </source>
</evidence>
<dbReference type="RefSeq" id="WP_069204116.1">
    <property type="nucleotide sequence ID" value="NZ_CP014168.1"/>
</dbReference>
<dbReference type="GO" id="GO:0051301">
    <property type="term" value="P:cell division"/>
    <property type="evidence" value="ECO:0007669"/>
    <property type="project" value="InterPro"/>
</dbReference>
<feature type="transmembrane region" description="Helical" evidence="6">
    <location>
        <begin position="267"/>
        <end position="289"/>
    </location>
</feature>
<dbReference type="InterPro" id="IPR004513">
    <property type="entry name" value="FtsX"/>
</dbReference>
<keyword evidence="9" id="KW-1185">Reference proteome</keyword>
<evidence type="ECO:0000256" key="6">
    <source>
        <dbReference type="SAM" id="Phobius"/>
    </source>
</evidence>
<dbReference type="KEGG" id="span:AWL63_05725"/>
<organism evidence="8 9">
    <name type="scientific">Sphingomonas panacis</name>
    <dbReference type="NCBI Taxonomy" id="1560345"/>
    <lineage>
        <taxon>Bacteria</taxon>
        <taxon>Pseudomonadati</taxon>
        <taxon>Pseudomonadota</taxon>
        <taxon>Alphaproteobacteria</taxon>
        <taxon>Sphingomonadales</taxon>
        <taxon>Sphingomonadaceae</taxon>
        <taxon>Sphingomonas</taxon>
    </lineage>
</organism>
<feature type="transmembrane region" description="Helical" evidence="6">
    <location>
        <begin position="223"/>
        <end position="247"/>
    </location>
</feature>
<reference evidence="8 9" key="1">
    <citation type="submission" date="2016-01" db="EMBL/GenBank/DDBJ databases">
        <title>Complete genome and mega plasmid sequence of Sphingomonas panacis DCY99 elicits systemic resistance in rice to Xanthomonas oryzae.</title>
        <authorList>
            <person name="Kim Y.J."/>
            <person name="Yang D.C."/>
            <person name="Sing P."/>
        </authorList>
    </citation>
    <scope>NUCLEOTIDE SEQUENCE [LARGE SCALE GENOMIC DNA]</scope>
    <source>
        <strain evidence="8 9">DCY99</strain>
    </source>
</reference>
<sequence length="297" mass="31063">MNIGFITAAADRRLLDERRGTRAMMWIMAIMLFLTALAAALGLATLAATTLLDRQLVGRLTVQIVEPSAPARAAQTTAALAALRSAPGVRDAVEVDRDRLAALLRPWLGADGADPDLPIPAMIDVDLASGSAASVAAVSAAVTRAAPSARVDRHESWMSPVSSFMRLVTWLTAGLVALIAGATAAVVILAARASLETHRETIEVMHMLGSTDMQIARLFQRRIALDTLLGGAVGTVLAVVVTAAMGARLATLGSDLLDGLSLGQRDWALLAMLPFAFALLATVAARYAVLGALRKIL</sequence>
<gene>
    <name evidence="8" type="ORF">AWL63_05725</name>
</gene>
<keyword evidence="3 6" id="KW-0812">Transmembrane</keyword>
<dbReference type="PANTHER" id="PTHR47755">
    <property type="entry name" value="CELL DIVISION PROTEIN FTSX"/>
    <property type="match status" value="1"/>
</dbReference>
<comment type="subcellular location">
    <subcellularLocation>
        <location evidence="1">Cell membrane</location>
        <topology evidence="1">Multi-pass membrane protein</topology>
    </subcellularLocation>
</comment>
<dbReference type="OrthoDB" id="8478373at2"/>
<protein>
    <submittedName>
        <fullName evidence="8">Permease</fullName>
    </submittedName>
</protein>
<feature type="transmembrane region" description="Helical" evidence="6">
    <location>
        <begin position="167"/>
        <end position="191"/>
    </location>
</feature>
<dbReference type="PANTHER" id="PTHR47755:SF1">
    <property type="entry name" value="CELL DIVISION PROTEIN FTSX"/>
    <property type="match status" value="1"/>
</dbReference>
<dbReference type="GO" id="GO:0032153">
    <property type="term" value="C:cell division site"/>
    <property type="evidence" value="ECO:0007669"/>
    <property type="project" value="TreeGrafter"/>
</dbReference>
<keyword evidence="5 6" id="KW-0472">Membrane</keyword>
<accession>A0A1B3Z7Y1</accession>
<dbReference type="EMBL" id="CP014168">
    <property type="protein sequence ID" value="AOH83542.1"/>
    <property type="molecule type" value="Genomic_DNA"/>
</dbReference>
<evidence type="ECO:0000259" key="7">
    <source>
        <dbReference type="Pfam" id="PF02687"/>
    </source>
</evidence>
<keyword evidence="2" id="KW-1003">Cell membrane</keyword>
<dbReference type="STRING" id="1560345.AWL63_05725"/>
<evidence type="ECO:0000313" key="8">
    <source>
        <dbReference type="EMBL" id="AOH83542.1"/>
    </source>
</evidence>
<dbReference type="Pfam" id="PF02687">
    <property type="entry name" value="FtsX"/>
    <property type="match status" value="1"/>
</dbReference>
<keyword evidence="4 6" id="KW-1133">Transmembrane helix</keyword>
<dbReference type="AlphaFoldDB" id="A0A1B3Z7Y1"/>
<evidence type="ECO:0000256" key="4">
    <source>
        <dbReference type="ARBA" id="ARBA00022989"/>
    </source>
</evidence>
<dbReference type="GO" id="GO:0005886">
    <property type="term" value="C:plasma membrane"/>
    <property type="evidence" value="ECO:0007669"/>
    <property type="project" value="UniProtKB-SubCell"/>
</dbReference>
<dbReference type="InterPro" id="IPR003838">
    <property type="entry name" value="ABC3_permease_C"/>
</dbReference>